<evidence type="ECO:0000313" key="14">
    <source>
        <dbReference type="Proteomes" id="UP000734854"/>
    </source>
</evidence>
<feature type="chain" id="PRO_5035267284" description="60S ribosomal protein L27" evidence="11">
    <location>
        <begin position="26"/>
        <end position="704"/>
    </location>
</feature>
<dbReference type="GO" id="GO:0016020">
    <property type="term" value="C:membrane"/>
    <property type="evidence" value="ECO:0007669"/>
    <property type="project" value="InterPro"/>
</dbReference>
<comment type="catalytic activity">
    <reaction evidence="9">
        <text>L-gulono-1,4-lactone + O2 = L-ascorbate + H2O2 + H(+)</text>
        <dbReference type="Rhea" id="RHEA:32363"/>
        <dbReference type="ChEBI" id="CHEBI:15378"/>
        <dbReference type="ChEBI" id="CHEBI:15379"/>
        <dbReference type="ChEBI" id="CHEBI:16240"/>
        <dbReference type="ChEBI" id="CHEBI:17587"/>
        <dbReference type="ChEBI" id="CHEBI:38290"/>
        <dbReference type="EC" id="1.1.3.8"/>
    </reaction>
</comment>
<dbReference type="AlphaFoldDB" id="A0A8J5KH35"/>
<dbReference type="GO" id="GO:0019853">
    <property type="term" value="P:L-ascorbic acid biosynthetic process"/>
    <property type="evidence" value="ECO:0007669"/>
    <property type="project" value="UniProtKB-UniPathway"/>
</dbReference>
<dbReference type="GO" id="GO:0003735">
    <property type="term" value="F:structural constituent of ribosome"/>
    <property type="evidence" value="ECO:0007669"/>
    <property type="project" value="InterPro"/>
</dbReference>
<reference evidence="13 14" key="1">
    <citation type="submission" date="2020-08" db="EMBL/GenBank/DDBJ databases">
        <title>Plant Genome Project.</title>
        <authorList>
            <person name="Zhang R.-G."/>
        </authorList>
    </citation>
    <scope>NUCLEOTIDE SEQUENCE [LARGE SCALE GENOMIC DNA]</scope>
    <source>
        <tissue evidence="13">Rhizome</tissue>
    </source>
</reference>
<dbReference type="InterPro" id="IPR001141">
    <property type="entry name" value="Ribosomal_eL27"/>
</dbReference>
<dbReference type="PANTHER" id="PTHR13878">
    <property type="entry name" value="GULONOLACTONE OXIDASE"/>
    <property type="match status" value="1"/>
</dbReference>
<dbReference type="GO" id="GO:0005840">
    <property type="term" value="C:ribosome"/>
    <property type="evidence" value="ECO:0007669"/>
    <property type="project" value="UniProtKB-KW"/>
</dbReference>
<evidence type="ECO:0000259" key="12">
    <source>
        <dbReference type="PROSITE" id="PS51387"/>
    </source>
</evidence>
<evidence type="ECO:0000256" key="8">
    <source>
        <dbReference type="ARBA" id="ARBA00023274"/>
    </source>
</evidence>
<dbReference type="GO" id="GO:0003885">
    <property type="term" value="F:D-arabinono-1,4-lactone oxidase activity"/>
    <property type="evidence" value="ECO:0007669"/>
    <property type="project" value="InterPro"/>
</dbReference>
<dbReference type="InterPro" id="IPR005824">
    <property type="entry name" value="KOW"/>
</dbReference>
<dbReference type="InterPro" id="IPR016169">
    <property type="entry name" value="FAD-bd_PCMH_sub2"/>
</dbReference>
<dbReference type="Proteomes" id="UP000734854">
    <property type="component" value="Unassembled WGS sequence"/>
</dbReference>
<dbReference type="PANTHER" id="PTHR13878:SF125">
    <property type="entry name" value="L-GULONOLACTONE OXIDASE 3"/>
    <property type="match status" value="1"/>
</dbReference>
<dbReference type="FunFam" id="3.30.465.10:FF:000033">
    <property type="entry name" value="L-gulonolactone oxidase 5"/>
    <property type="match status" value="1"/>
</dbReference>
<feature type="domain" description="FAD-binding PCMH-type" evidence="12">
    <location>
        <begin position="52"/>
        <end position="232"/>
    </location>
</feature>
<dbReference type="Pfam" id="PF01777">
    <property type="entry name" value="Ribosomal_L27e"/>
    <property type="match status" value="1"/>
</dbReference>
<dbReference type="EMBL" id="JACMSC010000016">
    <property type="protein sequence ID" value="KAG6481084.1"/>
    <property type="molecule type" value="Genomic_DNA"/>
</dbReference>
<comment type="similarity">
    <text evidence="2">Belongs to the oxygen-dependent FAD-linked oxidoreductase family.</text>
</comment>
<dbReference type="InterPro" id="IPR006094">
    <property type="entry name" value="Oxid_FAD_bind_N"/>
</dbReference>
<dbReference type="InterPro" id="IPR018262">
    <property type="entry name" value="Ribosomal_eL27_CS"/>
</dbReference>
<dbReference type="InterPro" id="IPR038655">
    <property type="entry name" value="Ribosomal_eL27_sf"/>
</dbReference>
<evidence type="ECO:0000256" key="1">
    <source>
        <dbReference type="ARBA" id="ARBA00005147"/>
    </source>
</evidence>
<dbReference type="InterPro" id="IPR041991">
    <property type="entry name" value="Ribosomal_eL27_KOW"/>
</dbReference>
<evidence type="ECO:0000256" key="5">
    <source>
        <dbReference type="ARBA" id="ARBA00022729"/>
    </source>
</evidence>
<keyword evidence="7" id="KW-0560">Oxidoreductase</keyword>
<dbReference type="InterPro" id="IPR050432">
    <property type="entry name" value="FAD-linked_Oxidoreductases_BP"/>
</dbReference>
<dbReference type="InterPro" id="IPR010030">
    <property type="entry name" value="GULO_Plant"/>
</dbReference>
<dbReference type="Pfam" id="PF01565">
    <property type="entry name" value="FAD_binding_4"/>
    <property type="match status" value="1"/>
</dbReference>
<sequence>MAAAIRNSMLLVVVISGWSALFASAKPPAPPVCCDDTGCVLSNAYGAWVDRQLCRTGQVVFPTTEEELRVAVSDARRERFKAKAASGFSHTIPKLACPPPENSVVISTAKYNSRIEVDVANRRVTADAGVGLRDLIDKVEAAGLSLVAAPYWEGVSIGGLISTGSHGSSWWGRGGAVHDHVESLSLVVPAPATEGHAKVVTLRRGDPLFNAASVSLGLLGIISQVTLSLEPSFKRRITYAFRDDSTFQDRFMDHARKHEFADITWFPSQHQAAFRFDDRVPLNTSGDGFNDFIGFQSNLMAISMAVRALEKAFDESRNVKGKCATASTELAYKKSIANGLRSNSLLFTGYPVVGRQGRMQTSGSCQHSSASDPFSSCAWDPRIQGLFFYETTAFFSPQSFKSFILDVKRLRDMNPDNFCGVDNYNGFMIRFVKRSESLLGQPEDSVVVDFNYYRASDPSTPRLNQDVWEEVEQMAFVKFGARPHWAKNRNVAFVGVQGKYPGFEEFLSAMKELDPEGMFQSPWSDEVIYGKETVKGDGCALEGLCICSEDRHCNPKFVWSIVIGEAEKKMVKFLKPNKAVIILQGRFAGRKAVIVRAFDDGTRERPYGHCLVAGIAKYPKKVIRKDSVKKTAKKSRVKPFLKLVNYNHIMPTRYTLDVDLKDVVTLDALQSRDKKVTASKDTKARFEERFKTGKNRWFFTKLRF</sequence>
<dbReference type="Gene3D" id="3.30.70.2520">
    <property type="match status" value="1"/>
</dbReference>
<dbReference type="PROSITE" id="PS51387">
    <property type="entry name" value="FAD_PCMH"/>
    <property type="match status" value="1"/>
</dbReference>
<dbReference type="Gene3D" id="3.30.465.10">
    <property type="match status" value="1"/>
</dbReference>
<dbReference type="PROSITE" id="PS01107">
    <property type="entry name" value="RIBOSOMAL_L27E"/>
    <property type="match status" value="1"/>
</dbReference>
<gene>
    <name evidence="13" type="ORF">ZIOFF_057676</name>
</gene>
<dbReference type="SUPFAM" id="SSF50104">
    <property type="entry name" value="Translation proteins SH3-like domain"/>
    <property type="match status" value="1"/>
</dbReference>
<dbReference type="GO" id="GO:0006412">
    <property type="term" value="P:translation"/>
    <property type="evidence" value="ECO:0007669"/>
    <property type="project" value="InterPro"/>
</dbReference>
<dbReference type="InterPro" id="IPR007173">
    <property type="entry name" value="ALO_C"/>
</dbReference>
<accession>A0A8J5KH35</accession>
<dbReference type="UniPathway" id="UPA00132"/>
<dbReference type="CDD" id="cd06090">
    <property type="entry name" value="KOW_RPL27"/>
    <property type="match status" value="1"/>
</dbReference>
<feature type="signal peptide" evidence="11">
    <location>
        <begin position="1"/>
        <end position="25"/>
    </location>
</feature>
<comment type="pathway">
    <text evidence="1">Cofactor biosynthesis; L-ascorbate biosynthesis.</text>
</comment>
<dbReference type="GO" id="GO:0050105">
    <property type="term" value="F:L-gulonolactone oxidase activity"/>
    <property type="evidence" value="ECO:0007669"/>
    <property type="project" value="UniProtKB-EC"/>
</dbReference>
<keyword evidence="8 10" id="KW-0687">Ribonucleoprotein</keyword>
<keyword evidence="4" id="KW-0060">Ascorbate biosynthesis</keyword>
<dbReference type="NCBIfam" id="TIGR01677">
    <property type="entry name" value="pln_FAD_oxido"/>
    <property type="match status" value="1"/>
</dbReference>
<evidence type="ECO:0000256" key="3">
    <source>
        <dbReference type="ARBA" id="ARBA00009124"/>
    </source>
</evidence>
<keyword evidence="5 11" id="KW-0732">Signal</keyword>
<dbReference type="GO" id="GO:1990904">
    <property type="term" value="C:ribonucleoprotein complex"/>
    <property type="evidence" value="ECO:0007669"/>
    <property type="project" value="UniProtKB-KW"/>
</dbReference>
<dbReference type="Pfam" id="PF22906">
    <property type="entry name" value="GULLO2-like_3rd"/>
    <property type="match status" value="1"/>
</dbReference>
<dbReference type="InterPro" id="IPR008991">
    <property type="entry name" value="Translation_prot_SH3-like_sf"/>
</dbReference>
<dbReference type="Gene3D" id="2.30.30.770">
    <property type="match status" value="1"/>
</dbReference>
<evidence type="ECO:0000256" key="2">
    <source>
        <dbReference type="ARBA" id="ARBA00005466"/>
    </source>
</evidence>
<evidence type="ECO:0000256" key="11">
    <source>
        <dbReference type="SAM" id="SignalP"/>
    </source>
</evidence>
<evidence type="ECO:0000256" key="4">
    <source>
        <dbReference type="ARBA" id="ARBA00022644"/>
    </source>
</evidence>
<evidence type="ECO:0000256" key="9">
    <source>
        <dbReference type="ARBA" id="ARBA00048083"/>
    </source>
</evidence>
<dbReference type="SMART" id="SM00739">
    <property type="entry name" value="KOW"/>
    <property type="match status" value="1"/>
</dbReference>
<keyword evidence="14" id="KW-1185">Reference proteome</keyword>
<comment type="similarity">
    <text evidence="3 10">Belongs to the eukaryotic ribosomal protein eL27 family.</text>
</comment>
<proteinExistence type="inferred from homology"/>
<evidence type="ECO:0000256" key="6">
    <source>
        <dbReference type="ARBA" id="ARBA00022980"/>
    </source>
</evidence>
<dbReference type="InterPro" id="IPR036318">
    <property type="entry name" value="FAD-bd_PCMH-like_sf"/>
</dbReference>
<dbReference type="InterPro" id="IPR016166">
    <property type="entry name" value="FAD-bd_PCMH"/>
</dbReference>
<dbReference type="SUPFAM" id="SSF56176">
    <property type="entry name" value="FAD-binding/transporter-associated domain-like"/>
    <property type="match status" value="1"/>
</dbReference>
<dbReference type="GO" id="GO:0071949">
    <property type="term" value="F:FAD binding"/>
    <property type="evidence" value="ECO:0007669"/>
    <property type="project" value="InterPro"/>
</dbReference>
<dbReference type="InterPro" id="IPR055154">
    <property type="entry name" value="GULLO2-like_C"/>
</dbReference>
<evidence type="ECO:0000256" key="10">
    <source>
        <dbReference type="RuleBase" id="RU000575"/>
    </source>
</evidence>
<protein>
    <recommendedName>
        <fullName evidence="10">60S ribosomal protein L27</fullName>
    </recommendedName>
</protein>
<dbReference type="Pfam" id="PF04030">
    <property type="entry name" value="ALO"/>
    <property type="match status" value="1"/>
</dbReference>
<comment type="caution">
    <text evidence="13">The sequence shown here is derived from an EMBL/GenBank/DDBJ whole genome shotgun (WGS) entry which is preliminary data.</text>
</comment>
<evidence type="ECO:0000256" key="7">
    <source>
        <dbReference type="ARBA" id="ARBA00023002"/>
    </source>
</evidence>
<name>A0A8J5KH35_ZINOF</name>
<dbReference type="FunFam" id="2.30.30.770:FF:000001">
    <property type="entry name" value="60S ribosomal protein L27"/>
    <property type="match status" value="1"/>
</dbReference>
<organism evidence="13 14">
    <name type="scientific">Zingiber officinale</name>
    <name type="common">Ginger</name>
    <name type="synonym">Amomum zingiber</name>
    <dbReference type="NCBI Taxonomy" id="94328"/>
    <lineage>
        <taxon>Eukaryota</taxon>
        <taxon>Viridiplantae</taxon>
        <taxon>Streptophyta</taxon>
        <taxon>Embryophyta</taxon>
        <taxon>Tracheophyta</taxon>
        <taxon>Spermatophyta</taxon>
        <taxon>Magnoliopsida</taxon>
        <taxon>Liliopsida</taxon>
        <taxon>Zingiberales</taxon>
        <taxon>Zingiberaceae</taxon>
        <taxon>Zingiber</taxon>
    </lineage>
</organism>
<keyword evidence="6 10" id="KW-0689">Ribosomal protein</keyword>
<evidence type="ECO:0000313" key="13">
    <source>
        <dbReference type="EMBL" id="KAG6481084.1"/>
    </source>
</evidence>